<evidence type="ECO:0000313" key="1">
    <source>
        <dbReference type="EMBL" id="QFY41206.1"/>
    </source>
</evidence>
<accession>A0A5Q0BH96</accession>
<dbReference type="KEGG" id="mmob:F6R98_00090"/>
<dbReference type="OrthoDB" id="5758988at2"/>
<protein>
    <submittedName>
        <fullName evidence="1">Uncharacterized protein</fullName>
    </submittedName>
</protein>
<organism evidence="1 2">
    <name type="scientific">Candidatus Methylospira mobilis</name>
    <dbReference type="NCBI Taxonomy" id="1808979"/>
    <lineage>
        <taxon>Bacteria</taxon>
        <taxon>Pseudomonadati</taxon>
        <taxon>Pseudomonadota</taxon>
        <taxon>Gammaproteobacteria</taxon>
        <taxon>Methylococcales</taxon>
        <taxon>Methylococcaceae</taxon>
        <taxon>Candidatus Methylospira</taxon>
    </lineage>
</organism>
<sequence>MRLQNLLVEERVSTEGLTLYANYLDGGPISDLDDWGSRHADFAVEEIEIGFADALEPWTFRAGNAANRLPLVDRRINLIRVEDAGWPCRLNSTSFEEVSHHIEALSAAGRGKAEIADHFLTRFLTTWNAERDKRPSFVTTELEVEDILQDAAPGWAEKLRDRLGLGHYSPMAGAAPIPVFIMRYPLEEVYSTHDEQGQPSIPTLLDGRLNDFFFPSPLPGPNPDPNPCLGHTLNLTPVDDENDYKLGVELLHRRIDYRPEHFYRTGIIANPLGMPLERARRFHLPWLRLSRDREDFGKGVMS</sequence>
<gene>
    <name evidence="1" type="ORF">F6R98_00090</name>
</gene>
<proteinExistence type="predicted"/>
<dbReference type="AlphaFoldDB" id="A0A5Q0BH96"/>
<dbReference type="EMBL" id="CP044205">
    <property type="protein sequence ID" value="QFY41206.1"/>
    <property type="molecule type" value="Genomic_DNA"/>
</dbReference>
<dbReference type="RefSeq" id="WP_153247183.1">
    <property type="nucleotide sequence ID" value="NZ_CP044205.1"/>
</dbReference>
<keyword evidence="2" id="KW-1185">Reference proteome</keyword>
<evidence type="ECO:0000313" key="2">
    <source>
        <dbReference type="Proteomes" id="UP000325755"/>
    </source>
</evidence>
<dbReference type="Proteomes" id="UP000325755">
    <property type="component" value="Chromosome"/>
</dbReference>
<reference evidence="1 2" key="1">
    <citation type="submission" date="2019-09" db="EMBL/GenBank/DDBJ databases">
        <title>Ecophysiology of the spiral-shaped methanotroph Methylospira mobilis as revealed by the complete genome sequence.</title>
        <authorList>
            <person name="Oshkin I.Y."/>
            <person name="Dedysh S.N."/>
            <person name="Miroshnikov K."/>
            <person name="Danilova O.V."/>
            <person name="Hakobyan A."/>
            <person name="Liesack W."/>
        </authorList>
    </citation>
    <scope>NUCLEOTIDE SEQUENCE [LARGE SCALE GENOMIC DNA]</scope>
    <source>
        <strain evidence="1 2">Shm1</strain>
    </source>
</reference>
<name>A0A5Q0BH96_9GAMM</name>
<dbReference type="InParanoid" id="A0A5Q0BH96"/>